<dbReference type="GO" id="GO:0016779">
    <property type="term" value="F:nucleotidyltransferase activity"/>
    <property type="evidence" value="ECO:0007669"/>
    <property type="project" value="UniProtKB-KW"/>
</dbReference>
<proteinExistence type="predicted"/>
<dbReference type="EMBL" id="JACOAF010000042">
    <property type="protein sequence ID" value="MBC3541615.1"/>
    <property type="molecule type" value="Genomic_DNA"/>
</dbReference>
<dbReference type="RefSeq" id="WP_186640675.1">
    <property type="nucleotide sequence ID" value="NZ_JACOAF010000042.1"/>
</dbReference>
<dbReference type="PANTHER" id="PTHR32463:SF0">
    <property type="entry name" value="L-FUCOSE KINASE"/>
    <property type="match status" value="1"/>
</dbReference>
<dbReference type="SUPFAM" id="SSF53448">
    <property type="entry name" value="Nucleotide-diphospho-sugar transferases"/>
    <property type="match status" value="1"/>
</dbReference>
<dbReference type="InterPro" id="IPR029044">
    <property type="entry name" value="Nucleotide-diphossugar_trans"/>
</dbReference>
<dbReference type="Gene3D" id="3.90.550.10">
    <property type="entry name" value="Spore Coat Polysaccharide Biosynthesis Protein SpsA, Chain A"/>
    <property type="match status" value="1"/>
</dbReference>
<dbReference type="PANTHER" id="PTHR32463">
    <property type="entry name" value="L-FUCOSE KINASE"/>
    <property type="match status" value="1"/>
</dbReference>
<dbReference type="Proteomes" id="UP000659698">
    <property type="component" value="Unassembled WGS sequence"/>
</dbReference>
<sequence>MNIFIQTITSTDPAERNRSFFQMSRKMSSRELFQALRELDDFRKTTPSLYDKVRAILFLFAGYRFFLMEAAETPSTGKIPYAGFEDLLSRRFEQAITTFLKESDNHGPNAALFSGLAESYHHLSFQILADQVRKSVRSSKGNQWMFRVGHQEEHPIKIHPALLQRQENSLFYPVLEEQTSVRMDLTHSGWSDIFFLGMDYPEGARVLNISIDLGVFGRDKDIRPPLQSYVRVIPEPVLRLTSIDLNTSKDITELDDLFNFGNDYLSLIKAGVIASGLIPPSFEGTNQSLTEILARIVAPGMGIELVTKVNDIPKGSRFAVSTNLLGSIISLLMRATGQTRNLVGGLEESERRLVASRAILGEWIGGSGGGWQDSGGVWPGIKAIQGTFAQEGDPEAGISRGTLLPRHRVLQGEEIHPQMADKLMNSLVLMHGGMASNVGPILEMVSEKYLLRGEKEWEARQQTNQVFDNILAALKEGDIRKLAANTAYNFENPIKTIIPWASTHFTEEIIRRAKKAFGENYLGFLMLGGMSGGGMGMFVNPEQYEDYKLKVLEILRATKNELSDSLPFAMEPVVYNWSINNKGSWSYLHQGTDAMMPEQYYAIHVSDLVKKDPQTISYVRRAEIDFFTTHCDENNLAYPLLRTIVSNLFKVSDPSVQGSRSNENEKADRIKKENGFDFIQHEEIREQLQKGYIGLSRNRLPNETTIEDVQPNDLATLESLAHAEKTGEEALKAGKVGVLSLAAGVGSRWTKGAGVIKALNPFVEVDGVHRSFLEIHLAKTKAVSAKYGALLPHIVATSYLTHEPIRKHLELTKKYGYEGPVYLSTGRSIGQRYVPMARDLRFLWEEMPQETLDENKQKVRESGRRTMINWAKSKGEGSDYVDNIASQRFSPLGHWYEVSNMLRNGVLAQILEENPQLETIMLHNIDTLGADLHPAALGHHLESGNVLTFEVVPRRIEDRGGGLARVNGKVRLLEGLAQPREEDELNLSYYNTMTTWIQIDPLLALFGLTRADLKGDEALLAKAVRSVAHRMPTYVTIKDVKYRWGHGQEDIYPVAQIEKLWSDMSALPDIKCGYIAVPRNRGQQMKDPAQLDAWVTDGSKEHIVSLGNFQSVPELTSTETPS</sequence>
<name>A0ABR6VWP9_9BACT</name>
<evidence type="ECO:0000256" key="3">
    <source>
        <dbReference type="ARBA" id="ARBA00022777"/>
    </source>
</evidence>
<keyword evidence="1" id="KW-0808">Transferase</keyword>
<evidence type="ECO:0000313" key="5">
    <source>
        <dbReference type="Proteomes" id="UP000659698"/>
    </source>
</evidence>
<keyword evidence="2 4" id="KW-0548">Nucleotidyltransferase</keyword>
<gene>
    <name evidence="4" type="ORF">H7U12_18110</name>
</gene>
<comment type="caution">
    <text evidence="4">The sequence shown here is derived from an EMBL/GenBank/DDBJ whole genome shotgun (WGS) entry which is preliminary data.</text>
</comment>
<accession>A0ABR6VWP9</accession>
<dbReference type="InterPro" id="IPR002618">
    <property type="entry name" value="UDPGP_fam"/>
</dbReference>
<dbReference type="Gene3D" id="3.30.230.120">
    <property type="match status" value="1"/>
</dbReference>
<evidence type="ECO:0000256" key="2">
    <source>
        <dbReference type="ARBA" id="ARBA00022695"/>
    </source>
</evidence>
<keyword evidence="5" id="KW-1185">Reference proteome</keyword>
<keyword evidence="3" id="KW-0418">Kinase</keyword>
<dbReference type="Pfam" id="PF01704">
    <property type="entry name" value="UDPGP"/>
    <property type="match status" value="1"/>
</dbReference>
<evidence type="ECO:0000313" key="4">
    <source>
        <dbReference type="EMBL" id="MBC3541615.1"/>
    </source>
</evidence>
<organism evidence="4 5">
    <name type="scientific">Rufibacter sediminis</name>
    <dbReference type="NCBI Taxonomy" id="2762756"/>
    <lineage>
        <taxon>Bacteria</taxon>
        <taxon>Pseudomonadati</taxon>
        <taxon>Bacteroidota</taxon>
        <taxon>Cytophagia</taxon>
        <taxon>Cytophagales</taxon>
        <taxon>Hymenobacteraceae</taxon>
        <taxon>Rufibacter</taxon>
    </lineage>
</organism>
<dbReference type="InterPro" id="IPR052203">
    <property type="entry name" value="GHMP_Kinase-Related"/>
</dbReference>
<protein>
    <submittedName>
        <fullName evidence="4">UTP--glucose-1-phosphate uridylyltransferase</fullName>
    </submittedName>
</protein>
<reference evidence="4 5" key="1">
    <citation type="journal article" date="2019" name="Int. J. Syst. Evol. Microbiol.">
        <title>Rufibacter sediminis sp. nov., isolated from freshwater lake sediment.</title>
        <authorList>
            <person name="Qu J.H."/>
            <person name="Zhang L.J."/>
            <person name="Fu Y.H."/>
            <person name="Li H.F."/>
        </authorList>
    </citation>
    <scope>NUCLEOTIDE SEQUENCE [LARGE SCALE GENOMIC DNA]</scope>
    <source>
        <strain evidence="4 5">H-1</strain>
    </source>
</reference>
<evidence type="ECO:0000256" key="1">
    <source>
        <dbReference type="ARBA" id="ARBA00022679"/>
    </source>
</evidence>